<evidence type="ECO:0000256" key="1">
    <source>
        <dbReference type="ARBA" id="ARBA00004496"/>
    </source>
</evidence>
<comment type="subcellular location">
    <subcellularLocation>
        <location evidence="1">Cytoplasm</location>
    </subcellularLocation>
</comment>
<keyword evidence="8" id="KW-0418">Kinase</keyword>
<dbReference type="Gene3D" id="3.30.450.20">
    <property type="entry name" value="PAS domain"/>
    <property type="match status" value="1"/>
</dbReference>
<dbReference type="GO" id="GO:0005829">
    <property type="term" value="C:cytosol"/>
    <property type="evidence" value="ECO:0007669"/>
    <property type="project" value="TreeGrafter"/>
</dbReference>
<evidence type="ECO:0000313" key="15">
    <source>
        <dbReference type="EMBL" id="CEP19451.1"/>
    </source>
</evidence>
<evidence type="ECO:0000313" key="16">
    <source>
        <dbReference type="Proteomes" id="UP000054107"/>
    </source>
</evidence>
<keyword evidence="16" id="KW-1185">Reference proteome</keyword>
<dbReference type="InterPro" id="IPR011009">
    <property type="entry name" value="Kinase-like_dom_sf"/>
</dbReference>
<keyword evidence="7 12" id="KW-0547">Nucleotide-binding</keyword>
<feature type="region of interest" description="Disordered" evidence="13">
    <location>
        <begin position="1"/>
        <end position="23"/>
    </location>
</feature>
<dbReference type="EMBL" id="LN734024">
    <property type="protein sequence ID" value="CEP19451.1"/>
    <property type="molecule type" value="Genomic_DNA"/>
</dbReference>
<evidence type="ECO:0000256" key="7">
    <source>
        <dbReference type="ARBA" id="ARBA00022741"/>
    </source>
</evidence>
<dbReference type="Gene3D" id="1.10.510.10">
    <property type="entry name" value="Transferase(Phosphotransferase) domain 1"/>
    <property type="match status" value="1"/>
</dbReference>
<evidence type="ECO:0000256" key="11">
    <source>
        <dbReference type="ARBA" id="ARBA00048679"/>
    </source>
</evidence>
<dbReference type="GO" id="GO:0005524">
    <property type="term" value="F:ATP binding"/>
    <property type="evidence" value="ECO:0007669"/>
    <property type="project" value="UniProtKB-UniRule"/>
</dbReference>
<dbReference type="PANTHER" id="PTHR24346">
    <property type="entry name" value="MAP/MICROTUBULE AFFINITY-REGULATING KINASE"/>
    <property type="match status" value="1"/>
</dbReference>
<dbReference type="InterPro" id="IPR000719">
    <property type="entry name" value="Prot_kinase_dom"/>
</dbReference>
<evidence type="ECO:0000256" key="9">
    <source>
        <dbReference type="ARBA" id="ARBA00022840"/>
    </source>
</evidence>
<keyword evidence="5" id="KW-0597">Phosphoprotein</keyword>
<dbReference type="PROSITE" id="PS00108">
    <property type="entry name" value="PROTEIN_KINASE_ST"/>
    <property type="match status" value="1"/>
</dbReference>
<feature type="domain" description="Protein kinase" evidence="14">
    <location>
        <begin position="627"/>
        <end position="905"/>
    </location>
</feature>
<dbReference type="OrthoDB" id="10252171at2759"/>
<dbReference type="Gene3D" id="3.30.200.20">
    <property type="entry name" value="Phosphorylase Kinase, domain 1"/>
    <property type="match status" value="1"/>
</dbReference>
<feature type="binding site" evidence="12">
    <location>
        <position position="662"/>
    </location>
    <ligand>
        <name>ATP</name>
        <dbReference type="ChEBI" id="CHEBI:30616"/>
    </ligand>
</feature>
<dbReference type="InterPro" id="IPR008271">
    <property type="entry name" value="Ser/Thr_kinase_AS"/>
</dbReference>
<keyword evidence="3" id="KW-0963">Cytoplasm</keyword>
<dbReference type="FunFam" id="1.10.510.10:FF:000320">
    <property type="entry name" value="Serine/threonine protein kinase"/>
    <property type="match status" value="1"/>
</dbReference>
<evidence type="ECO:0000256" key="10">
    <source>
        <dbReference type="ARBA" id="ARBA00047899"/>
    </source>
</evidence>
<organism evidence="15 16">
    <name type="scientific">Parasitella parasitica</name>
    <dbReference type="NCBI Taxonomy" id="35722"/>
    <lineage>
        <taxon>Eukaryota</taxon>
        <taxon>Fungi</taxon>
        <taxon>Fungi incertae sedis</taxon>
        <taxon>Mucoromycota</taxon>
        <taxon>Mucoromycotina</taxon>
        <taxon>Mucoromycetes</taxon>
        <taxon>Mucorales</taxon>
        <taxon>Mucorineae</taxon>
        <taxon>Mucoraceae</taxon>
        <taxon>Parasitella</taxon>
    </lineage>
</organism>
<dbReference type="EC" id="2.7.11.1" evidence="2"/>
<gene>
    <name evidence="15" type="primary">PARPA_13766.1 scaffold 47024</name>
</gene>
<protein>
    <recommendedName>
        <fullName evidence="2">non-specific serine/threonine protein kinase</fullName>
        <ecNumber evidence="2">2.7.11.1</ecNumber>
    </recommendedName>
</protein>
<evidence type="ECO:0000259" key="14">
    <source>
        <dbReference type="PROSITE" id="PS50011"/>
    </source>
</evidence>
<dbReference type="Pfam" id="PF00069">
    <property type="entry name" value="Pkinase"/>
    <property type="match status" value="1"/>
</dbReference>
<dbReference type="PROSITE" id="PS50011">
    <property type="entry name" value="PROTEIN_KINASE_DOM"/>
    <property type="match status" value="1"/>
</dbReference>
<evidence type="ECO:0000256" key="4">
    <source>
        <dbReference type="ARBA" id="ARBA00022527"/>
    </source>
</evidence>
<dbReference type="GO" id="GO:0004674">
    <property type="term" value="F:protein serine/threonine kinase activity"/>
    <property type="evidence" value="ECO:0007669"/>
    <property type="project" value="UniProtKB-KW"/>
</dbReference>
<dbReference type="GO" id="GO:0045719">
    <property type="term" value="P:negative regulation of glycogen biosynthetic process"/>
    <property type="evidence" value="ECO:0007669"/>
    <property type="project" value="TreeGrafter"/>
</dbReference>
<reference evidence="15 16" key="1">
    <citation type="submission" date="2014-09" db="EMBL/GenBank/DDBJ databases">
        <authorList>
            <person name="Ellenberger Sabrina"/>
        </authorList>
    </citation>
    <scope>NUCLEOTIDE SEQUENCE [LARGE SCALE GENOMIC DNA]</scope>
    <source>
        <strain evidence="15 16">CBS 412.66</strain>
    </source>
</reference>
<proteinExistence type="predicted"/>
<evidence type="ECO:0000256" key="3">
    <source>
        <dbReference type="ARBA" id="ARBA00022490"/>
    </source>
</evidence>
<dbReference type="GO" id="GO:0005634">
    <property type="term" value="C:nucleus"/>
    <property type="evidence" value="ECO:0007669"/>
    <property type="project" value="TreeGrafter"/>
</dbReference>
<dbReference type="PANTHER" id="PTHR24346:SF51">
    <property type="entry name" value="PAS DOMAIN-CONTAINING SERINE_THREONINE-PROTEIN KINASE"/>
    <property type="match status" value="1"/>
</dbReference>
<evidence type="ECO:0000256" key="6">
    <source>
        <dbReference type="ARBA" id="ARBA00022679"/>
    </source>
</evidence>
<dbReference type="GO" id="GO:0035556">
    <property type="term" value="P:intracellular signal transduction"/>
    <property type="evidence" value="ECO:0007669"/>
    <property type="project" value="TreeGrafter"/>
</dbReference>
<dbReference type="PROSITE" id="PS00107">
    <property type="entry name" value="PROTEIN_KINASE_ATP"/>
    <property type="match status" value="1"/>
</dbReference>
<evidence type="ECO:0000256" key="12">
    <source>
        <dbReference type="PROSITE-ProRule" id="PRU10141"/>
    </source>
</evidence>
<evidence type="ECO:0000256" key="2">
    <source>
        <dbReference type="ARBA" id="ARBA00012513"/>
    </source>
</evidence>
<comment type="catalytic activity">
    <reaction evidence="11">
        <text>L-seryl-[protein] + ATP = O-phospho-L-seryl-[protein] + ADP + H(+)</text>
        <dbReference type="Rhea" id="RHEA:17989"/>
        <dbReference type="Rhea" id="RHEA-COMP:9863"/>
        <dbReference type="Rhea" id="RHEA-COMP:11604"/>
        <dbReference type="ChEBI" id="CHEBI:15378"/>
        <dbReference type="ChEBI" id="CHEBI:29999"/>
        <dbReference type="ChEBI" id="CHEBI:30616"/>
        <dbReference type="ChEBI" id="CHEBI:83421"/>
        <dbReference type="ChEBI" id="CHEBI:456216"/>
        <dbReference type="EC" id="2.7.11.1"/>
    </reaction>
</comment>
<keyword evidence="9 12" id="KW-0067">ATP-binding</keyword>
<evidence type="ECO:0000256" key="13">
    <source>
        <dbReference type="SAM" id="MobiDB-lite"/>
    </source>
</evidence>
<dbReference type="SUPFAM" id="SSF56112">
    <property type="entry name" value="Protein kinase-like (PK-like)"/>
    <property type="match status" value="1"/>
</dbReference>
<dbReference type="FunFam" id="3.30.200.20:FF:000314">
    <property type="entry name" value="Serine/threonine protein kinase"/>
    <property type="match status" value="1"/>
</dbReference>
<sequence length="908" mass="101500">MNCVESDKHDNVEESHRLQSSDEIFSSSSSSSLSSLEHQGSLHSFRISSCNTTASVLALAISRDAQESENLNYITQGLKLINMPLISATNTTVASSATTTNRCLTPVTPDDREPINQSNIQRSASFGNLKSGRRHRASLIPNTLYPSASTSSAEKKAAAAIATTTSVTDQSISRYLPQNQAVITTLDNWRVSLLNHIATMILSGSQSKNTQDFVGKHVLDFIDVSHRSSLLDKIVKQRDGYNQHVGYNGNVLICGDVIPIIKQDGTKSSASLWLKEKKNRSGSSVFIWILEEILQSTIKIRLSSNMIESIDNDDARELFGYSSIELLQKPIQQLIAQYNATDKFFGCRTNLNAYFPVMVGHTDQNTIRITSMPALAGLVTVTRRTGIIQSCDNAFAKYLFGYPNLCNMALTKLIPQYTALISCLERDELLVEGHVLNNSMCCDILSANSPQKTQPPLSILAVHRDGTCFEVDLQITLLENRDACALWITYDRDAVFQRKGHQTVIHKLRQQQFERETAYHTAPSSSYFVRSKSVNLPNSPRRTPILNNATTATNTKLAKGENASHEKPSAKSKFTSFSRLGFTSALSKATATTVLVDSEAAVIPPQSIWPRAGEYSAQTLKTTIQDYEIVDGLGQGAYGLVKLAFLKNDPEKKRVVIKYVVKSRILVDCWIRDRKLGLIPAEIHVLHTLRRIPHINCSDMLDYFEDDDHYYIVMDLYGAGMDLFDYIEFKANGLTESEIRSIFRQVVAAVGHLHDHRIVHRDIKDENVILDLKGGVRLIDFGSAAYIREGRRYETFVGTLDYAAPEILTGQSYTGPPQDIWACGTLLYTLIYRENPFYTIDEIMERELRIPFVLSHGKIRGSDQTDAGKRYRQEAQHSSSLAASMVQDELTRASKFKRIHRHSAILYL</sequence>
<dbReference type="SMART" id="SM00220">
    <property type="entry name" value="S_TKc"/>
    <property type="match status" value="1"/>
</dbReference>
<dbReference type="InterPro" id="IPR017441">
    <property type="entry name" value="Protein_kinase_ATP_BS"/>
</dbReference>
<name>A0A0B7NLK6_9FUNG</name>
<dbReference type="STRING" id="35722.A0A0B7NLK6"/>
<dbReference type="AlphaFoldDB" id="A0A0B7NLK6"/>
<keyword evidence="4" id="KW-0723">Serine/threonine-protein kinase</keyword>
<keyword evidence="6" id="KW-0808">Transferase</keyword>
<feature type="compositionally biased region" description="Basic and acidic residues" evidence="13">
    <location>
        <begin position="1"/>
        <end position="20"/>
    </location>
</feature>
<comment type="catalytic activity">
    <reaction evidence="10">
        <text>L-threonyl-[protein] + ATP = O-phospho-L-threonyl-[protein] + ADP + H(+)</text>
        <dbReference type="Rhea" id="RHEA:46608"/>
        <dbReference type="Rhea" id="RHEA-COMP:11060"/>
        <dbReference type="Rhea" id="RHEA-COMP:11605"/>
        <dbReference type="ChEBI" id="CHEBI:15378"/>
        <dbReference type="ChEBI" id="CHEBI:30013"/>
        <dbReference type="ChEBI" id="CHEBI:30616"/>
        <dbReference type="ChEBI" id="CHEBI:61977"/>
        <dbReference type="ChEBI" id="CHEBI:456216"/>
        <dbReference type="EC" id="2.7.11.1"/>
    </reaction>
</comment>
<accession>A0A0B7NLK6</accession>
<dbReference type="Proteomes" id="UP000054107">
    <property type="component" value="Unassembled WGS sequence"/>
</dbReference>
<evidence type="ECO:0000256" key="8">
    <source>
        <dbReference type="ARBA" id="ARBA00022777"/>
    </source>
</evidence>
<evidence type="ECO:0000256" key="5">
    <source>
        <dbReference type="ARBA" id="ARBA00022553"/>
    </source>
</evidence>